<dbReference type="InterPro" id="IPR001789">
    <property type="entry name" value="Sig_transdc_resp-reg_receiver"/>
</dbReference>
<dbReference type="GO" id="GO:0003700">
    <property type="term" value="F:DNA-binding transcription factor activity"/>
    <property type="evidence" value="ECO:0007669"/>
    <property type="project" value="InterPro"/>
</dbReference>
<keyword evidence="7 9" id="KW-0010">Activator</keyword>
<dbReference type="GO" id="GO:0005737">
    <property type="term" value="C:cytoplasm"/>
    <property type="evidence" value="ECO:0007669"/>
    <property type="project" value="UniProtKB-SubCell"/>
</dbReference>
<evidence type="ECO:0000256" key="7">
    <source>
        <dbReference type="ARBA" id="ARBA00023159"/>
    </source>
</evidence>
<dbReference type="InterPro" id="IPR036388">
    <property type="entry name" value="WH-like_DNA-bd_sf"/>
</dbReference>
<protein>
    <recommendedName>
        <fullName evidence="9">Transcriptional regulatory protein</fullName>
    </recommendedName>
</protein>
<dbReference type="GO" id="GO:0003677">
    <property type="term" value="F:DNA binding"/>
    <property type="evidence" value="ECO:0007669"/>
    <property type="project" value="UniProtKB-KW"/>
</dbReference>
<dbReference type="PANTHER" id="PTHR45526">
    <property type="entry name" value="TRANSCRIPTIONAL REGULATORY PROTEIN DPIA"/>
    <property type="match status" value="1"/>
</dbReference>
<feature type="modified residue" description="4-aspartylphosphate" evidence="10">
    <location>
        <position position="54"/>
    </location>
</feature>
<dbReference type="AlphaFoldDB" id="A0A1R4J8I7"/>
<dbReference type="PROSITE" id="PS50110">
    <property type="entry name" value="RESPONSE_REGULATORY"/>
    <property type="match status" value="1"/>
</dbReference>
<keyword evidence="12" id="KW-0808">Transferase</keyword>
<dbReference type="Gene3D" id="1.10.10.10">
    <property type="entry name" value="Winged helix-like DNA-binding domain superfamily/Winged helix DNA-binding domain"/>
    <property type="match status" value="1"/>
</dbReference>
<name>A0A1R4J8I7_9LACT</name>
<dbReference type="SUPFAM" id="SSF52172">
    <property type="entry name" value="CheY-like"/>
    <property type="match status" value="1"/>
</dbReference>
<proteinExistence type="predicted"/>
<sequence>MIDVLIVEDDPMVAMLNKEFCERMEGLKVIGHAESTADAWSIIDQQEPDLILLDIYLPGQTGLEFAESLKKKGIFIPILFISAADDIESVQQAVYFGATDYLIKPFTFERFQASLKKIIKFDQALSKGKVTNQKTLDQYFCNEQIIQSEMDSNKLSNRSSIEFPKGISKITMKKVVKQILITKEWFTTENIATEIGISRISTKKYIQYLVDLQILDEEMDYNTVGRPAIIYQINENSAVEIEQFVYK</sequence>
<accession>A0A1R4J8I7</accession>
<keyword evidence="5 9" id="KW-0805">Transcription regulation</keyword>
<keyword evidence="4 9" id="KW-0902">Two-component regulatory system</keyword>
<dbReference type="GO" id="GO:0016740">
    <property type="term" value="F:transferase activity"/>
    <property type="evidence" value="ECO:0007669"/>
    <property type="project" value="UniProtKB-KW"/>
</dbReference>
<keyword evidence="6 9" id="KW-0238">DNA-binding</keyword>
<dbReference type="GO" id="GO:0000156">
    <property type="term" value="F:phosphorelay response regulator activity"/>
    <property type="evidence" value="ECO:0007669"/>
    <property type="project" value="TreeGrafter"/>
</dbReference>
<dbReference type="Pfam" id="PF00072">
    <property type="entry name" value="Response_reg"/>
    <property type="match status" value="1"/>
</dbReference>
<evidence type="ECO:0000256" key="8">
    <source>
        <dbReference type="ARBA" id="ARBA00023163"/>
    </source>
</evidence>
<dbReference type="Gene3D" id="3.40.50.2300">
    <property type="match status" value="1"/>
</dbReference>
<evidence type="ECO:0000256" key="3">
    <source>
        <dbReference type="ARBA" id="ARBA00022553"/>
    </source>
</evidence>
<evidence type="ECO:0000256" key="1">
    <source>
        <dbReference type="ARBA" id="ARBA00004496"/>
    </source>
</evidence>
<evidence type="ECO:0000313" key="12">
    <source>
        <dbReference type="EMBL" id="SJN28430.1"/>
    </source>
</evidence>
<comment type="subcellular location">
    <subcellularLocation>
        <location evidence="1 9">Cytoplasm</location>
    </subcellularLocation>
</comment>
<gene>
    <name evidence="12" type="ORF">FM115_04410</name>
</gene>
<reference evidence="12 13" key="1">
    <citation type="submission" date="2017-02" db="EMBL/GenBank/DDBJ databases">
        <authorList>
            <person name="Peterson S.W."/>
        </authorList>
    </citation>
    <scope>NUCLEOTIDE SEQUENCE [LARGE SCALE GENOMIC DNA]</scope>
    <source>
        <strain evidence="12 13">42ea</strain>
    </source>
</reference>
<keyword evidence="3 10" id="KW-0597">Phosphoprotein</keyword>
<evidence type="ECO:0000256" key="4">
    <source>
        <dbReference type="ARBA" id="ARBA00023012"/>
    </source>
</evidence>
<evidence type="ECO:0000313" key="13">
    <source>
        <dbReference type="Proteomes" id="UP000195611"/>
    </source>
</evidence>
<dbReference type="InterPro" id="IPR051271">
    <property type="entry name" value="2C-system_Tx_regulators"/>
</dbReference>
<evidence type="ECO:0000256" key="10">
    <source>
        <dbReference type="PROSITE-ProRule" id="PRU00169"/>
    </source>
</evidence>
<dbReference type="RefSeq" id="WP_087057706.1">
    <property type="nucleotide sequence ID" value="NZ_FUKW01000069.1"/>
</dbReference>
<evidence type="ECO:0000256" key="6">
    <source>
        <dbReference type="ARBA" id="ARBA00023125"/>
    </source>
</evidence>
<dbReference type="PIRSF" id="PIRSF006171">
    <property type="entry name" value="RR_citrat_malat"/>
    <property type="match status" value="1"/>
</dbReference>
<dbReference type="InterPro" id="IPR011006">
    <property type="entry name" value="CheY-like_superfamily"/>
</dbReference>
<dbReference type="PANTHER" id="PTHR45526:SF1">
    <property type="entry name" value="TRANSCRIPTIONAL REGULATORY PROTEIN DCUR-RELATED"/>
    <property type="match status" value="1"/>
</dbReference>
<dbReference type="SMART" id="SM00448">
    <property type="entry name" value="REC"/>
    <property type="match status" value="1"/>
</dbReference>
<evidence type="ECO:0000259" key="11">
    <source>
        <dbReference type="PROSITE" id="PS50110"/>
    </source>
</evidence>
<organism evidence="12 13">
    <name type="scientific">Marinilactibacillus psychrotolerans 42ea</name>
    <dbReference type="NCBI Taxonomy" id="1255609"/>
    <lineage>
        <taxon>Bacteria</taxon>
        <taxon>Bacillati</taxon>
        <taxon>Bacillota</taxon>
        <taxon>Bacilli</taxon>
        <taxon>Lactobacillales</taxon>
        <taxon>Carnobacteriaceae</taxon>
        <taxon>Marinilactibacillus</taxon>
    </lineage>
</organism>
<keyword evidence="8 9" id="KW-0804">Transcription</keyword>
<evidence type="ECO:0000256" key="9">
    <source>
        <dbReference type="PIRNR" id="PIRNR006171"/>
    </source>
</evidence>
<dbReference type="Proteomes" id="UP000195611">
    <property type="component" value="Unassembled WGS sequence"/>
</dbReference>
<evidence type="ECO:0000256" key="2">
    <source>
        <dbReference type="ARBA" id="ARBA00022490"/>
    </source>
</evidence>
<evidence type="ECO:0000256" key="5">
    <source>
        <dbReference type="ARBA" id="ARBA00023015"/>
    </source>
</evidence>
<feature type="domain" description="Response regulatory" evidence="11">
    <location>
        <begin position="3"/>
        <end position="119"/>
    </location>
</feature>
<dbReference type="EMBL" id="FUKW01000069">
    <property type="protein sequence ID" value="SJN28430.1"/>
    <property type="molecule type" value="Genomic_DNA"/>
</dbReference>
<dbReference type="InterPro" id="IPR024187">
    <property type="entry name" value="Sig_transdc_resp-reg_cit/mal"/>
</dbReference>
<keyword evidence="2 9" id="KW-0963">Cytoplasm</keyword>